<name>A0A4Y2MMQ2_ARAVE</name>
<comment type="caution">
    <text evidence="1">The sequence shown here is derived from an EMBL/GenBank/DDBJ whole genome shotgun (WGS) entry which is preliminary data.</text>
</comment>
<gene>
    <name evidence="1" type="ORF">AVEN_275481_1</name>
</gene>
<evidence type="ECO:0000313" key="1">
    <source>
        <dbReference type="EMBL" id="GBN27620.1"/>
    </source>
</evidence>
<accession>A0A4Y2MMQ2</accession>
<organism evidence="1 2">
    <name type="scientific">Araneus ventricosus</name>
    <name type="common">Orbweaver spider</name>
    <name type="synonym">Epeira ventricosa</name>
    <dbReference type="NCBI Taxonomy" id="182803"/>
    <lineage>
        <taxon>Eukaryota</taxon>
        <taxon>Metazoa</taxon>
        <taxon>Ecdysozoa</taxon>
        <taxon>Arthropoda</taxon>
        <taxon>Chelicerata</taxon>
        <taxon>Arachnida</taxon>
        <taxon>Araneae</taxon>
        <taxon>Araneomorphae</taxon>
        <taxon>Entelegynae</taxon>
        <taxon>Araneoidea</taxon>
        <taxon>Araneidae</taxon>
        <taxon>Araneus</taxon>
    </lineage>
</organism>
<sequence length="58" mass="6602">SERLAEAVDCANDDSTIYDNPDDVLECLRGKRKSEVNLFLLADHGLDELSHILLKRKF</sequence>
<feature type="non-terminal residue" evidence="1">
    <location>
        <position position="1"/>
    </location>
</feature>
<dbReference type="EMBL" id="BGPR01282665">
    <property type="protein sequence ID" value="GBN27620.1"/>
    <property type="molecule type" value="Genomic_DNA"/>
</dbReference>
<dbReference type="AlphaFoldDB" id="A0A4Y2MMQ2"/>
<dbReference type="Proteomes" id="UP000499080">
    <property type="component" value="Unassembled WGS sequence"/>
</dbReference>
<proteinExistence type="predicted"/>
<reference evidence="1 2" key="1">
    <citation type="journal article" date="2019" name="Sci. Rep.">
        <title>Orb-weaving spider Araneus ventricosus genome elucidates the spidroin gene catalogue.</title>
        <authorList>
            <person name="Kono N."/>
            <person name="Nakamura H."/>
            <person name="Ohtoshi R."/>
            <person name="Moran D.A.P."/>
            <person name="Shinohara A."/>
            <person name="Yoshida Y."/>
            <person name="Fujiwara M."/>
            <person name="Mori M."/>
            <person name="Tomita M."/>
            <person name="Arakawa K."/>
        </authorList>
    </citation>
    <scope>NUCLEOTIDE SEQUENCE [LARGE SCALE GENOMIC DNA]</scope>
</reference>
<evidence type="ECO:0000313" key="2">
    <source>
        <dbReference type="Proteomes" id="UP000499080"/>
    </source>
</evidence>
<keyword evidence="2" id="KW-1185">Reference proteome</keyword>
<protein>
    <submittedName>
        <fullName evidence="1">Uncharacterized protein</fullName>
    </submittedName>
</protein>